<gene>
    <name evidence="4" type="ORF">HK099_004826</name>
</gene>
<dbReference type="InterPro" id="IPR036872">
    <property type="entry name" value="CH_dom_sf"/>
</dbReference>
<dbReference type="SMART" id="SM00033">
    <property type="entry name" value="CH"/>
    <property type="match status" value="1"/>
</dbReference>
<dbReference type="Pfam" id="PF00307">
    <property type="entry name" value="CH"/>
    <property type="match status" value="1"/>
</dbReference>
<feature type="region of interest" description="Disordered" evidence="2">
    <location>
        <begin position="306"/>
        <end position="340"/>
    </location>
</feature>
<dbReference type="PANTHER" id="PTHR47385">
    <property type="entry name" value="CALPONIN"/>
    <property type="match status" value="1"/>
</dbReference>
<dbReference type="GO" id="GO:0031032">
    <property type="term" value="P:actomyosin structure organization"/>
    <property type="evidence" value="ECO:0007669"/>
    <property type="project" value="InterPro"/>
</dbReference>
<organism evidence="4 5">
    <name type="scientific">Clydaea vesicula</name>
    <dbReference type="NCBI Taxonomy" id="447962"/>
    <lineage>
        <taxon>Eukaryota</taxon>
        <taxon>Fungi</taxon>
        <taxon>Fungi incertae sedis</taxon>
        <taxon>Chytridiomycota</taxon>
        <taxon>Chytridiomycota incertae sedis</taxon>
        <taxon>Chytridiomycetes</taxon>
        <taxon>Lobulomycetales</taxon>
        <taxon>Lobulomycetaceae</taxon>
        <taxon>Clydaea</taxon>
    </lineage>
</organism>
<evidence type="ECO:0000313" key="4">
    <source>
        <dbReference type="EMBL" id="KAJ3219059.1"/>
    </source>
</evidence>
<dbReference type="Proteomes" id="UP001211065">
    <property type="component" value="Unassembled WGS sequence"/>
</dbReference>
<dbReference type="InterPro" id="IPR001997">
    <property type="entry name" value="Calponin/LIMCH1"/>
</dbReference>
<comment type="caution">
    <text evidence="4">The sequence shown here is derived from an EMBL/GenBank/DDBJ whole genome shotgun (WGS) entry which is preliminary data.</text>
</comment>
<protein>
    <recommendedName>
        <fullName evidence="3">Calponin-homology (CH) domain-containing protein</fullName>
    </recommendedName>
</protein>
<evidence type="ECO:0000256" key="1">
    <source>
        <dbReference type="SAM" id="Coils"/>
    </source>
</evidence>
<keyword evidence="5" id="KW-1185">Reference proteome</keyword>
<dbReference type="GO" id="GO:0051015">
    <property type="term" value="F:actin filament binding"/>
    <property type="evidence" value="ECO:0007669"/>
    <property type="project" value="TreeGrafter"/>
</dbReference>
<sequence length="365" mass="41485">MEDLRGLDKELYEKHQAKYDPVIENEAKEWIEELSGLKFEGSSFQDSLKDGIILCTLMNKILEVKGEKLIKISKMKQPFKQMENIGNFLAKMSFLGVPAHSMFQTVDLYEGKNVIQVTQSIFALSRNVHQFGFRLLGPKLAEKNERKFTEDQINQSKAAVPLLSGFVSKNSSGITMGGVRQVYDPNLGVGDTTAVTKLMGGLQIEKGIANLGVSMGASRQIGGVYLSDEEKSKMLAEQELKENHPDLEKEKLIEEEILKRHEEIYENDLKREEMNLMRAEELREEEVEKLKIQFELDSLKLMEAEKSSKLDEGMESEEEDDTEEVVVIDEYDDDENTMHQAVTTGKEIETTDDLMAKLDSMIKEI</sequence>
<feature type="compositionally biased region" description="Acidic residues" evidence="2">
    <location>
        <begin position="313"/>
        <end position="335"/>
    </location>
</feature>
<dbReference type="PROSITE" id="PS50021">
    <property type="entry name" value="CH"/>
    <property type="match status" value="1"/>
</dbReference>
<dbReference type="PRINTS" id="PR00889">
    <property type="entry name" value="CALPONIN"/>
</dbReference>
<evidence type="ECO:0000256" key="2">
    <source>
        <dbReference type="SAM" id="MobiDB-lite"/>
    </source>
</evidence>
<dbReference type="PANTHER" id="PTHR47385:SF14">
    <property type="entry name" value="TRANSGELIN"/>
    <property type="match status" value="1"/>
</dbReference>
<evidence type="ECO:0000313" key="5">
    <source>
        <dbReference type="Proteomes" id="UP001211065"/>
    </source>
</evidence>
<feature type="coiled-coil region" evidence="1">
    <location>
        <begin position="262"/>
        <end position="289"/>
    </location>
</feature>
<feature type="domain" description="Calponin-homology (CH)" evidence="3">
    <location>
        <begin position="21"/>
        <end position="129"/>
    </location>
</feature>
<dbReference type="EMBL" id="JADGJW010000353">
    <property type="protein sequence ID" value="KAJ3219059.1"/>
    <property type="molecule type" value="Genomic_DNA"/>
</dbReference>
<dbReference type="GO" id="GO:0007015">
    <property type="term" value="P:actin filament organization"/>
    <property type="evidence" value="ECO:0007669"/>
    <property type="project" value="TreeGrafter"/>
</dbReference>
<dbReference type="Gene3D" id="1.10.418.10">
    <property type="entry name" value="Calponin-like domain"/>
    <property type="match status" value="1"/>
</dbReference>
<evidence type="ECO:0000259" key="3">
    <source>
        <dbReference type="PROSITE" id="PS50021"/>
    </source>
</evidence>
<name>A0AAD5XZC7_9FUNG</name>
<dbReference type="PRINTS" id="PR00888">
    <property type="entry name" value="SM22CALPONIN"/>
</dbReference>
<dbReference type="InterPro" id="IPR050606">
    <property type="entry name" value="Calponin-like"/>
</dbReference>
<reference evidence="4" key="1">
    <citation type="submission" date="2020-05" db="EMBL/GenBank/DDBJ databases">
        <title>Phylogenomic resolution of chytrid fungi.</title>
        <authorList>
            <person name="Stajich J.E."/>
            <person name="Amses K."/>
            <person name="Simmons R."/>
            <person name="Seto K."/>
            <person name="Myers J."/>
            <person name="Bonds A."/>
            <person name="Quandt C.A."/>
            <person name="Barry K."/>
            <person name="Liu P."/>
            <person name="Grigoriev I."/>
            <person name="Longcore J.E."/>
            <person name="James T.Y."/>
        </authorList>
    </citation>
    <scope>NUCLEOTIDE SEQUENCE</scope>
    <source>
        <strain evidence="4">JEL0476</strain>
    </source>
</reference>
<keyword evidence="1" id="KW-0175">Coiled coil</keyword>
<dbReference type="InterPro" id="IPR001715">
    <property type="entry name" value="CH_dom"/>
</dbReference>
<accession>A0AAD5XZC7</accession>
<dbReference type="InterPro" id="IPR003096">
    <property type="entry name" value="SM22_calponin"/>
</dbReference>
<proteinExistence type="predicted"/>
<dbReference type="GO" id="GO:0015629">
    <property type="term" value="C:actin cytoskeleton"/>
    <property type="evidence" value="ECO:0007669"/>
    <property type="project" value="TreeGrafter"/>
</dbReference>
<dbReference type="AlphaFoldDB" id="A0AAD5XZC7"/>
<dbReference type="SUPFAM" id="SSF47576">
    <property type="entry name" value="Calponin-homology domain, CH-domain"/>
    <property type="match status" value="1"/>
</dbReference>